<keyword evidence="4 9" id="KW-0456">Lyase</keyword>
<evidence type="ECO:0000256" key="8">
    <source>
        <dbReference type="ARBA" id="ARBA00048617"/>
    </source>
</evidence>
<comment type="pathway">
    <text evidence="1 9">Porphyrin-containing compound metabolism; protoporphyrin-IX biosynthesis; coproporphyrinogen-III from 5-aminolevulinate: step 3/4.</text>
</comment>
<dbReference type="Pfam" id="PF02602">
    <property type="entry name" value="HEM4"/>
    <property type="match status" value="1"/>
</dbReference>
<dbReference type="STRING" id="1262585.BJI46_02235"/>
<dbReference type="UniPathway" id="UPA00251">
    <property type="reaction ID" value="UER00320"/>
</dbReference>
<evidence type="ECO:0000256" key="7">
    <source>
        <dbReference type="ARBA" id="ARBA00040167"/>
    </source>
</evidence>
<evidence type="ECO:0000256" key="3">
    <source>
        <dbReference type="ARBA" id="ARBA00013109"/>
    </source>
</evidence>
<dbReference type="InterPro" id="IPR039793">
    <property type="entry name" value="UROS/Hem4"/>
</dbReference>
<evidence type="ECO:0000256" key="4">
    <source>
        <dbReference type="ARBA" id="ARBA00023239"/>
    </source>
</evidence>
<evidence type="ECO:0000256" key="9">
    <source>
        <dbReference type="RuleBase" id="RU366031"/>
    </source>
</evidence>
<evidence type="ECO:0000313" key="11">
    <source>
        <dbReference type="EMBL" id="OEY97260.1"/>
    </source>
</evidence>
<protein>
    <recommendedName>
        <fullName evidence="7 9">Uroporphyrinogen-III synthase</fullName>
        <ecNumber evidence="3 9">4.2.1.75</ecNumber>
    </recommendedName>
</protein>
<dbReference type="RefSeq" id="WP_070069407.1">
    <property type="nucleotide sequence ID" value="NZ_MKKK01000012.1"/>
</dbReference>
<dbReference type="PANTHER" id="PTHR38042:SF1">
    <property type="entry name" value="UROPORPHYRINOGEN-III SYNTHASE, CHLOROPLASTIC"/>
    <property type="match status" value="1"/>
</dbReference>
<evidence type="ECO:0000313" key="12">
    <source>
        <dbReference type="Proteomes" id="UP000185895"/>
    </source>
</evidence>
<keyword evidence="5 9" id="KW-0627">Porphyrin biosynthesis</keyword>
<organism evidence="11 12">
    <name type="scientific">Acinetobacter qingfengensis</name>
    <dbReference type="NCBI Taxonomy" id="1262585"/>
    <lineage>
        <taxon>Bacteria</taxon>
        <taxon>Pseudomonadati</taxon>
        <taxon>Pseudomonadota</taxon>
        <taxon>Gammaproteobacteria</taxon>
        <taxon>Moraxellales</taxon>
        <taxon>Moraxellaceae</taxon>
        <taxon>Acinetobacter</taxon>
    </lineage>
</organism>
<dbReference type="Proteomes" id="UP000185895">
    <property type="component" value="Unassembled WGS sequence"/>
</dbReference>
<dbReference type="Gene3D" id="3.40.50.10090">
    <property type="match status" value="2"/>
</dbReference>
<accession>A0A1E7RCX7</accession>
<reference evidence="11 12" key="1">
    <citation type="submission" date="2016-09" db="EMBL/GenBank/DDBJ databases">
        <authorList>
            <person name="Capua I."/>
            <person name="De Benedictis P."/>
            <person name="Joannis T."/>
            <person name="Lombin L.H."/>
            <person name="Cattoli G."/>
        </authorList>
    </citation>
    <scope>NUCLEOTIDE SEQUENCE [LARGE SCALE GENOMIC DNA]</scope>
    <source>
        <strain evidence="11 12">ANC 4671</strain>
    </source>
</reference>
<dbReference type="InterPro" id="IPR036108">
    <property type="entry name" value="4pyrrol_syn_uPrphyn_synt_sf"/>
</dbReference>
<dbReference type="InterPro" id="IPR003754">
    <property type="entry name" value="4pyrrol_synth_uPrphyn_synth"/>
</dbReference>
<keyword evidence="12" id="KW-1185">Reference proteome</keyword>
<evidence type="ECO:0000256" key="1">
    <source>
        <dbReference type="ARBA" id="ARBA00004772"/>
    </source>
</evidence>
<gene>
    <name evidence="11" type="ORF">BJI46_02235</name>
</gene>
<dbReference type="CDD" id="cd06578">
    <property type="entry name" value="HemD"/>
    <property type="match status" value="1"/>
</dbReference>
<comment type="function">
    <text evidence="6 9">Catalyzes cyclization of the linear tetrapyrrole, hydroxymethylbilane, to the macrocyclic uroporphyrinogen III.</text>
</comment>
<dbReference type="GO" id="GO:0006780">
    <property type="term" value="P:uroporphyrinogen III biosynthetic process"/>
    <property type="evidence" value="ECO:0007669"/>
    <property type="project" value="UniProtKB-UniRule"/>
</dbReference>
<evidence type="ECO:0000256" key="2">
    <source>
        <dbReference type="ARBA" id="ARBA00008133"/>
    </source>
</evidence>
<dbReference type="OrthoDB" id="9787650at2"/>
<dbReference type="SUPFAM" id="SSF69618">
    <property type="entry name" value="HemD-like"/>
    <property type="match status" value="1"/>
</dbReference>
<sequence length="254" mass="29232">MLILNTRPIERAQALSQDLKNLGYQVISCPLLELKPLPLDESLVQQYQQFISFEKVVVVSSIAAEIGMQYARQCHISIEELKQKQWIAVGTTTQSTLQKLGLESVCPEIENSEGMLQLKLLQDCQQHRIAFWRGIGGRTLMMTQLQQQGCQVLNMLLYTRNMPDIQWQNLLQQAFSRIIVLISSEASWKNWLKLRQNTLFLQQNFNNYHYVVLGQRVGQQVSQDLQQLAINTSVAIVEHLVAQEIHQKIQQMSL</sequence>
<feature type="domain" description="Tetrapyrrole biosynthesis uroporphyrinogen III synthase" evidence="10">
    <location>
        <begin position="14"/>
        <end position="223"/>
    </location>
</feature>
<comment type="similarity">
    <text evidence="2 9">Belongs to the uroporphyrinogen-III synthase family.</text>
</comment>
<dbReference type="GO" id="GO:0006782">
    <property type="term" value="P:protoporphyrinogen IX biosynthetic process"/>
    <property type="evidence" value="ECO:0007669"/>
    <property type="project" value="UniProtKB-UniRule"/>
</dbReference>
<evidence type="ECO:0000256" key="6">
    <source>
        <dbReference type="ARBA" id="ARBA00037589"/>
    </source>
</evidence>
<evidence type="ECO:0000256" key="5">
    <source>
        <dbReference type="ARBA" id="ARBA00023244"/>
    </source>
</evidence>
<evidence type="ECO:0000259" key="10">
    <source>
        <dbReference type="Pfam" id="PF02602"/>
    </source>
</evidence>
<dbReference type="EMBL" id="MKKK01000012">
    <property type="protein sequence ID" value="OEY97260.1"/>
    <property type="molecule type" value="Genomic_DNA"/>
</dbReference>
<dbReference type="GO" id="GO:0004852">
    <property type="term" value="F:uroporphyrinogen-III synthase activity"/>
    <property type="evidence" value="ECO:0007669"/>
    <property type="project" value="UniProtKB-UniRule"/>
</dbReference>
<name>A0A1E7RCX7_9GAMM</name>
<comment type="catalytic activity">
    <reaction evidence="8 9">
        <text>hydroxymethylbilane = uroporphyrinogen III + H2O</text>
        <dbReference type="Rhea" id="RHEA:18965"/>
        <dbReference type="ChEBI" id="CHEBI:15377"/>
        <dbReference type="ChEBI" id="CHEBI:57308"/>
        <dbReference type="ChEBI" id="CHEBI:57845"/>
        <dbReference type="EC" id="4.2.1.75"/>
    </reaction>
</comment>
<dbReference type="PANTHER" id="PTHR38042">
    <property type="entry name" value="UROPORPHYRINOGEN-III SYNTHASE, CHLOROPLASTIC"/>
    <property type="match status" value="1"/>
</dbReference>
<comment type="caution">
    <text evidence="11">The sequence shown here is derived from an EMBL/GenBank/DDBJ whole genome shotgun (WGS) entry which is preliminary data.</text>
</comment>
<dbReference type="EC" id="4.2.1.75" evidence="3 9"/>
<dbReference type="AlphaFoldDB" id="A0A1E7RCX7"/>
<proteinExistence type="inferred from homology"/>